<dbReference type="Proteomes" id="UP000655225">
    <property type="component" value="Unassembled WGS sequence"/>
</dbReference>
<sequence length="248" mass="27820">MDWEKEYLDAVLVPSGLFIMFSYHVFLLYRCLRLPHTTVIGYENHHKSAWVERMMQADTRNIPLALQVISGNTSAATVMSSVCIALSSLIGAWIGSSSKNTVMSGIIYGDTRQSTVFFKYISLLTCFLVAFASFVQSARYFVHANFLISVPDTDIPVKYVQSAVIMGSSFWSVGHRSLYFATTLLLWIFGPIPMFVCSVIMVLLLNFLDTNSTPLHQYSSPTYTNQQLLIKRVGEQITTSVATDVELH</sequence>
<accession>A0A835A4D8</accession>
<feature type="transmembrane region" description="Helical" evidence="1">
    <location>
        <begin position="116"/>
        <end position="135"/>
    </location>
</feature>
<proteinExistence type="predicted"/>
<dbReference type="Pfam" id="PF04654">
    <property type="entry name" value="DUF599"/>
    <property type="match status" value="1"/>
</dbReference>
<dbReference type="OrthoDB" id="665451at2759"/>
<keyword evidence="3" id="KW-1185">Reference proteome</keyword>
<dbReference type="PANTHER" id="PTHR31168:SF21">
    <property type="entry name" value="EMB|CAB89385.1"/>
    <property type="match status" value="1"/>
</dbReference>
<dbReference type="AlphaFoldDB" id="A0A835A4D8"/>
<feature type="transmembrane region" description="Helical" evidence="1">
    <location>
        <begin position="74"/>
        <end position="95"/>
    </location>
</feature>
<dbReference type="InterPro" id="IPR006747">
    <property type="entry name" value="DUF599"/>
</dbReference>
<dbReference type="PANTHER" id="PTHR31168">
    <property type="entry name" value="OS02G0292800 PROTEIN"/>
    <property type="match status" value="1"/>
</dbReference>
<keyword evidence="1" id="KW-0472">Membrane</keyword>
<reference evidence="2 3" key="1">
    <citation type="submission" date="2020-04" db="EMBL/GenBank/DDBJ databases">
        <title>Plant Genome Project.</title>
        <authorList>
            <person name="Zhang R.-G."/>
        </authorList>
    </citation>
    <scope>NUCLEOTIDE SEQUENCE [LARGE SCALE GENOMIC DNA]</scope>
    <source>
        <strain evidence="2">YNK0</strain>
        <tissue evidence="2">Leaf</tissue>
    </source>
</reference>
<protein>
    <submittedName>
        <fullName evidence="2">Uncharacterized protein</fullName>
    </submittedName>
</protein>
<feature type="transmembrane region" description="Helical" evidence="1">
    <location>
        <begin position="185"/>
        <end position="208"/>
    </location>
</feature>
<dbReference type="OMA" id="IMFVYHI"/>
<gene>
    <name evidence="2" type="ORF">HHK36_001805</name>
</gene>
<keyword evidence="1" id="KW-1133">Transmembrane helix</keyword>
<name>A0A835A4D8_TETSI</name>
<evidence type="ECO:0000256" key="1">
    <source>
        <dbReference type="SAM" id="Phobius"/>
    </source>
</evidence>
<evidence type="ECO:0000313" key="2">
    <source>
        <dbReference type="EMBL" id="KAF8413812.1"/>
    </source>
</evidence>
<dbReference type="EMBL" id="JABCRI010000001">
    <property type="protein sequence ID" value="KAF8413812.1"/>
    <property type="molecule type" value="Genomic_DNA"/>
</dbReference>
<keyword evidence="1" id="KW-0812">Transmembrane</keyword>
<comment type="caution">
    <text evidence="2">The sequence shown here is derived from an EMBL/GenBank/DDBJ whole genome shotgun (WGS) entry which is preliminary data.</text>
</comment>
<organism evidence="2 3">
    <name type="scientific">Tetracentron sinense</name>
    <name type="common">Spur-leaf</name>
    <dbReference type="NCBI Taxonomy" id="13715"/>
    <lineage>
        <taxon>Eukaryota</taxon>
        <taxon>Viridiplantae</taxon>
        <taxon>Streptophyta</taxon>
        <taxon>Embryophyta</taxon>
        <taxon>Tracheophyta</taxon>
        <taxon>Spermatophyta</taxon>
        <taxon>Magnoliopsida</taxon>
        <taxon>Trochodendrales</taxon>
        <taxon>Trochodendraceae</taxon>
        <taxon>Tetracentron</taxon>
    </lineage>
</organism>
<feature type="transmembrane region" description="Helical" evidence="1">
    <location>
        <begin position="7"/>
        <end position="29"/>
    </location>
</feature>
<evidence type="ECO:0000313" key="3">
    <source>
        <dbReference type="Proteomes" id="UP000655225"/>
    </source>
</evidence>